<evidence type="ECO:0000256" key="1">
    <source>
        <dbReference type="SAM" id="MobiDB-lite"/>
    </source>
</evidence>
<gene>
    <name evidence="2" type="ORF">U9M48_040849</name>
</gene>
<feature type="non-terminal residue" evidence="2">
    <location>
        <position position="1"/>
    </location>
</feature>
<feature type="region of interest" description="Disordered" evidence="1">
    <location>
        <begin position="1"/>
        <end position="31"/>
    </location>
</feature>
<proteinExistence type="predicted"/>
<evidence type="ECO:0000313" key="2">
    <source>
        <dbReference type="EMBL" id="WVZ95043.1"/>
    </source>
</evidence>
<dbReference type="AlphaFoldDB" id="A0AAQ3UM00"/>
<sequence>EEWLLPCTTQRGPPSSKKQKGGSRQTKGQTLWCSSSSPETLALIWTLEHALPAACRNRTMLDMFSDLFS</sequence>
<name>A0AAQ3UM00_PASNO</name>
<protein>
    <submittedName>
        <fullName evidence="2">Uncharacterized protein</fullName>
    </submittedName>
</protein>
<accession>A0AAQ3UM00</accession>
<feature type="compositionally biased region" description="Polar residues" evidence="1">
    <location>
        <begin position="22"/>
        <end position="31"/>
    </location>
</feature>
<reference evidence="2 3" key="1">
    <citation type="submission" date="2024-02" db="EMBL/GenBank/DDBJ databases">
        <title>High-quality chromosome-scale genome assembly of Pensacola bahiagrass (Paspalum notatum Flugge var. saurae).</title>
        <authorList>
            <person name="Vega J.M."/>
            <person name="Podio M."/>
            <person name="Orjuela J."/>
            <person name="Siena L.A."/>
            <person name="Pessino S.C."/>
            <person name="Combes M.C."/>
            <person name="Mariac C."/>
            <person name="Albertini E."/>
            <person name="Pupilli F."/>
            <person name="Ortiz J.P.A."/>
            <person name="Leblanc O."/>
        </authorList>
    </citation>
    <scope>NUCLEOTIDE SEQUENCE [LARGE SCALE GENOMIC DNA]</scope>
    <source>
        <strain evidence="2">R1</strain>
        <tissue evidence="2">Leaf</tissue>
    </source>
</reference>
<evidence type="ECO:0000313" key="3">
    <source>
        <dbReference type="Proteomes" id="UP001341281"/>
    </source>
</evidence>
<organism evidence="2 3">
    <name type="scientific">Paspalum notatum var. saurae</name>
    <dbReference type="NCBI Taxonomy" id="547442"/>
    <lineage>
        <taxon>Eukaryota</taxon>
        <taxon>Viridiplantae</taxon>
        <taxon>Streptophyta</taxon>
        <taxon>Embryophyta</taxon>
        <taxon>Tracheophyta</taxon>
        <taxon>Spermatophyta</taxon>
        <taxon>Magnoliopsida</taxon>
        <taxon>Liliopsida</taxon>
        <taxon>Poales</taxon>
        <taxon>Poaceae</taxon>
        <taxon>PACMAD clade</taxon>
        <taxon>Panicoideae</taxon>
        <taxon>Andropogonodae</taxon>
        <taxon>Paspaleae</taxon>
        <taxon>Paspalinae</taxon>
        <taxon>Paspalum</taxon>
    </lineage>
</organism>
<keyword evidence="3" id="KW-1185">Reference proteome</keyword>
<dbReference type="Proteomes" id="UP001341281">
    <property type="component" value="Chromosome 09"/>
</dbReference>
<dbReference type="EMBL" id="CP144753">
    <property type="protein sequence ID" value="WVZ95043.1"/>
    <property type="molecule type" value="Genomic_DNA"/>
</dbReference>